<gene>
    <name evidence="1" type="ORF">CLV57_0602</name>
</gene>
<dbReference type="EMBL" id="PGFJ01000001">
    <property type="protein sequence ID" value="PJJ83616.1"/>
    <property type="molecule type" value="Genomic_DNA"/>
</dbReference>
<dbReference type="Pfam" id="PF25594">
    <property type="entry name" value="GldB_lipo"/>
    <property type="match status" value="1"/>
</dbReference>
<name>A0A2H9VS10_9SPHI</name>
<protein>
    <submittedName>
        <fullName evidence="1">Uncharacterized protein</fullName>
    </submittedName>
</protein>
<accession>A0A2H9VS10</accession>
<reference evidence="1 2" key="1">
    <citation type="submission" date="2017-11" db="EMBL/GenBank/DDBJ databases">
        <title>Genomic Encyclopedia of Archaeal and Bacterial Type Strains, Phase II (KMG-II): From Individual Species to Whole Genera.</title>
        <authorList>
            <person name="Goeker M."/>
        </authorList>
    </citation>
    <scope>NUCLEOTIDE SEQUENCE [LARGE SCALE GENOMIC DNA]</scope>
    <source>
        <strain evidence="1 2">DSM 28175</strain>
    </source>
</reference>
<evidence type="ECO:0000313" key="1">
    <source>
        <dbReference type="EMBL" id="PJJ83616.1"/>
    </source>
</evidence>
<dbReference type="OrthoDB" id="6402335at2"/>
<dbReference type="RefSeq" id="WP_157799052.1">
    <property type="nucleotide sequence ID" value="NZ_PGFJ01000001.1"/>
</dbReference>
<evidence type="ECO:0000313" key="2">
    <source>
        <dbReference type="Proteomes" id="UP000242687"/>
    </source>
</evidence>
<organism evidence="1 2">
    <name type="scientific">Mucilaginibacter auburnensis</name>
    <dbReference type="NCBI Taxonomy" id="1457233"/>
    <lineage>
        <taxon>Bacteria</taxon>
        <taxon>Pseudomonadati</taxon>
        <taxon>Bacteroidota</taxon>
        <taxon>Sphingobacteriia</taxon>
        <taxon>Sphingobacteriales</taxon>
        <taxon>Sphingobacteriaceae</taxon>
        <taxon>Mucilaginibacter</taxon>
    </lineage>
</organism>
<sequence>MKYIHLLVIAICFPLLIQAQQRNLKIVYTDDIDRFWQAYDSVATTTDTVKQAEFIQRIYVNQGTPGLKAFMEARNYNAKLWVALIHKYPRFWKSIRNNTLNIKNQVPAISKSIDNFRKLYPELRPSKMYFTVGGVRSGGTTTDDMVLIGTEIAAADEHTDAAELNDWLKDVFKNQQPSNLVALNVHEYVHTQQIAGNAQFLLAQTIMEGSADFIAELVTQKKNNNAYMVYGRSHEQELKDKFLVEMFSTATDSWLYNGSNNPHSDLGYFMGYVICKSYYLHHNDKRQAIKKIIELDYTNEQEVVDFFRQSKYYAGPINKQELLSKFEKLQPRVISLMPNINNQEDVSSSLSELIINFSEPMGEGYSINLGEGGKEHFPISGVVGFTDDRKSFKLKLTLKPGQTYDFVITDRSFKSRTGYALQPYTVRFTVK</sequence>
<keyword evidence="2" id="KW-1185">Reference proteome</keyword>
<proteinExistence type="predicted"/>
<dbReference type="Proteomes" id="UP000242687">
    <property type="component" value="Unassembled WGS sequence"/>
</dbReference>
<comment type="caution">
    <text evidence="1">The sequence shown here is derived from an EMBL/GenBank/DDBJ whole genome shotgun (WGS) entry which is preliminary data.</text>
</comment>
<dbReference type="InterPro" id="IPR019853">
    <property type="entry name" value="GldB-like"/>
</dbReference>
<dbReference type="AlphaFoldDB" id="A0A2H9VS10"/>